<dbReference type="RefSeq" id="WP_255389837.1">
    <property type="nucleotide sequence ID" value="NZ_CP101508.1"/>
</dbReference>
<dbReference type="GO" id="GO:0005524">
    <property type="term" value="F:ATP binding"/>
    <property type="evidence" value="ECO:0007669"/>
    <property type="project" value="UniProtKB-KW"/>
</dbReference>
<evidence type="ECO:0000256" key="2">
    <source>
        <dbReference type="ARBA" id="ARBA00012438"/>
    </source>
</evidence>
<dbReference type="InterPro" id="IPR011006">
    <property type="entry name" value="CheY-like_superfamily"/>
</dbReference>
<dbReference type="PROSITE" id="PS50109">
    <property type="entry name" value="HIS_KIN"/>
    <property type="match status" value="1"/>
</dbReference>
<dbReference type="Gene3D" id="2.60.40.10">
    <property type="entry name" value="Immunoglobulins"/>
    <property type="match status" value="1"/>
</dbReference>
<proteinExistence type="predicted"/>
<keyword evidence="6" id="KW-0547">Nucleotide-binding</keyword>
<dbReference type="SUPFAM" id="SSF55874">
    <property type="entry name" value="ATPase domain of HSP90 chaperone/DNA topoisomerase II/histidine kinase"/>
    <property type="match status" value="1"/>
</dbReference>
<dbReference type="EC" id="2.7.13.3" evidence="2"/>
<reference evidence="6" key="1">
    <citation type="submission" date="2022-07" db="EMBL/GenBank/DDBJ databases">
        <title>Genome sequencing of Photobacterium atrarenae GJH2-4.</title>
        <authorList>
            <person name="Park S.-J."/>
        </authorList>
    </citation>
    <scope>NUCLEOTIDE SEQUENCE</scope>
    <source>
        <strain evidence="6">GJH2-4</strain>
    </source>
</reference>
<feature type="chain" id="PRO_5046761411" description="histidine kinase" evidence="4">
    <location>
        <begin position="24"/>
        <end position="1171"/>
    </location>
</feature>
<organism evidence="6 7">
    <name type="scientific">Photobacterium atrarenae</name>
    <dbReference type="NCBI Taxonomy" id="865757"/>
    <lineage>
        <taxon>Bacteria</taxon>
        <taxon>Pseudomonadati</taxon>
        <taxon>Pseudomonadota</taxon>
        <taxon>Gammaproteobacteria</taxon>
        <taxon>Vibrionales</taxon>
        <taxon>Vibrionaceae</taxon>
        <taxon>Photobacterium</taxon>
    </lineage>
</organism>
<dbReference type="Gene3D" id="3.30.565.10">
    <property type="entry name" value="Histidine kinase-like ATPase, C-terminal domain"/>
    <property type="match status" value="1"/>
</dbReference>
<dbReference type="InterPro" id="IPR013783">
    <property type="entry name" value="Ig-like_fold"/>
</dbReference>
<sequence length="1171" mass="129887">MVNILAVLWLLLSVLWQSSVALAETNTEHVFYPLPYQESGSFVTPVKMFNNPAGGVWILDARGELLFYDGRKLNHATDTTGQPIAGVQDAVMIAQTLWLVKDGAGYAYSPATLKLRHLPLTQTNLLFVESQDQTAWFADAEGLYAFRHPGTQPAFYPFPKIGTITGLYGTAKSLFIAGEKGAYEFTERQFSDTLLYPEQRVTAVFLDSQQQLWFGTQRGLYQSRSSNAEQSRQQIRLDRQPISAISETRAGLWVGTLDGLRLLNLQGRELNHFRALSRDLMSLHGNHITALLASSHNGLWVGTNQGLNFSSSKAEVFKIRPYGVGPHALPASQINDMVELADGTIWLASDNGLIVLNERLEERRHLPQLGAIQHMAYRDGTMWLAAGSELLAYSVATHTWSSMPLPSNVQPGGITNLMVDHFNSVWIGKQSHLYRYWTDTGEVNAFGNHWIQAPYGSELITTLFEDQHKQVWVGTDYALYQFDAGRLQVVAQTKAQGGVIELFEDKLARLWVLNNQSLQYVKSRQPFSLQAAQFNGQHARLYCMTGGTGGNWIVSSQGIISVAYTGALLQHLTPPVGLNSTEFYIPTCQRLRSGALLIGGRNGLMKVEPGKLLDAGRKLISVIMSEVYIDHQLVRLGGAVEPALEIPKGASLSIQVGVLPFSGMRQLQYRLLGNEASAWQAFHEPMLHFENMAVGHYQLQIRLAGTGASTAVMAQMPIQVRPPWYISPLMASLGVGGALLLILGLTLWRVWVKQQEQLAVQQAVFRNTAKNALEKKHLYASNLHLKQVLQMRRNFMAQLHQELTTPLTLILDNMSQLQASQSPEGVQSLKVATQRVEHSMHLIEELLKHDSKVLVAPERACVQLVAPVVKACCMSWQGEAERKEIVLSLEDEAWGASVKVAPYHLDIMLGNLLSNALKYTPRQGTVSVVVKTRGQHLLLSVSDTGSGMSKTLKEQVFDSERQVTGSGHQTTAEDDAGFGLGLCTVKQLAESYGGEVSVVSYEGVGSEFMFSLPLYRQTSDSQDPDRQEMRPAQTAFPMAGVKESALQILIVSSEPEIVACLTALLEAYHCLVAHDGYEALILAKDHHPQLVICDQDLPGLYGSVVWHRLSQEIPELDSQFMLLVDRAELSSYEYLTHQRPANSRYCEVEKPLDPVAILRKVEQLLPSELLY</sequence>
<dbReference type="CDD" id="cd00082">
    <property type="entry name" value="HisKA"/>
    <property type="match status" value="1"/>
</dbReference>
<keyword evidence="4" id="KW-0732">Signal</keyword>
<dbReference type="Proteomes" id="UP001057998">
    <property type="component" value="Chromosome 1"/>
</dbReference>
<dbReference type="InterPro" id="IPR004358">
    <property type="entry name" value="Sig_transdc_His_kin-like_C"/>
</dbReference>
<dbReference type="PANTHER" id="PTHR43547">
    <property type="entry name" value="TWO-COMPONENT HISTIDINE KINASE"/>
    <property type="match status" value="1"/>
</dbReference>
<evidence type="ECO:0000256" key="1">
    <source>
        <dbReference type="ARBA" id="ARBA00000085"/>
    </source>
</evidence>
<dbReference type="SMART" id="SM00387">
    <property type="entry name" value="HATPase_c"/>
    <property type="match status" value="1"/>
</dbReference>
<dbReference type="InterPro" id="IPR015943">
    <property type="entry name" value="WD40/YVTN_repeat-like_dom_sf"/>
</dbReference>
<dbReference type="SUPFAM" id="SSF63829">
    <property type="entry name" value="Calcium-dependent phosphotriesterase"/>
    <property type="match status" value="2"/>
</dbReference>
<dbReference type="SUPFAM" id="SSF52172">
    <property type="entry name" value="CheY-like"/>
    <property type="match status" value="1"/>
</dbReference>
<name>A0ABY5GGX5_9GAMM</name>
<keyword evidence="7" id="KW-1185">Reference proteome</keyword>
<evidence type="ECO:0000259" key="5">
    <source>
        <dbReference type="PROSITE" id="PS50109"/>
    </source>
</evidence>
<evidence type="ECO:0000256" key="4">
    <source>
        <dbReference type="SAM" id="SignalP"/>
    </source>
</evidence>
<feature type="signal peptide" evidence="4">
    <location>
        <begin position="1"/>
        <end position="23"/>
    </location>
</feature>
<dbReference type="Gene3D" id="3.40.50.2300">
    <property type="match status" value="1"/>
</dbReference>
<dbReference type="InterPro" id="IPR005467">
    <property type="entry name" value="His_kinase_dom"/>
</dbReference>
<evidence type="ECO:0000313" key="6">
    <source>
        <dbReference type="EMBL" id="UTV28520.1"/>
    </source>
</evidence>
<dbReference type="InterPro" id="IPR003594">
    <property type="entry name" value="HATPase_dom"/>
</dbReference>
<feature type="domain" description="Histidine kinase" evidence="5">
    <location>
        <begin position="798"/>
        <end position="1016"/>
    </location>
</feature>
<dbReference type="InterPro" id="IPR003661">
    <property type="entry name" value="HisK_dim/P_dom"/>
</dbReference>
<dbReference type="InterPro" id="IPR036890">
    <property type="entry name" value="HATPase_C_sf"/>
</dbReference>
<keyword evidence="6" id="KW-0067">ATP-binding</keyword>
<dbReference type="Gene3D" id="2.130.10.10">
    <property type="entry name" value="YVTN repeat-like/Quinoprotein amine dehydrogenase"/>
    <property type="match status" value="2"/>
</dbReference>
<gene>
    <name evidence="6" type="ORF">NNL38_04535</name>
</gene>
<dbReference type="PANTHER" id="PTHR43547:SF2">
    <property type="entry name" value="HYBRID SIGNAL TRANSDUCTION HISTIDINE KINASE C"/>
    <property type="match status" value="1"/>
</dbReference>
<accession>A0ABY5GGX5</accession>
<comment type="catalytic activity">
    <reaction evidence="1">
        <text>ATP + protein L-histidine = ADP + protein N-phospho-L-histidine.</text>
        <dbReference type="EC" id="2.7.13.3"/>
    </reaction>
</comment>
<protein>
    <recommendedName>
        <fullName evidence="2">histidine kinase</fullName>
        <ecNumber evidence="2">2.7.13.3</ecNumber>
    </recommendedName>
</protein>
<dbReference type="PRINTS" id="PR00344">
    <property type="entry name" value="BCTRLSENSOR"/>
</dbReference>
<evidence type="ECO:0000313" key="7">
    <source>
        <dbReference type="Proteomes" id="UP001057998"/>
    </source>
</evidence>
<dbReference type="Pfam" id="PF02518">
    <property type="entry name" value="HATPase_c"/>
    <property type="match status" value="1"/>
</dbReference>
<keyword evidence="3" id="KW-0597">Phosphoprotein</keyword>
<dbReference type="EMBL" id="CP101508">
    <property type="protein sequence ID" value="UTV28520.1"/>
    <property type="molecule type" value="Genomic_DNA"/>
</dbReference>
<evidence type="ECO:0000256" key="3">
    <source>
        <dbReference type="ARBA" id="ARBA00022553"/>
    </source>
</evidence>